<dbReference type="OrthoDB" id="2965787at2"/>
<comment type="caution">
    <text evidence="3">The sequence shown here is derived from an EMBL/GenBank/DDBJ whole genome shotgun (WGS) entry which is preliminary data.</text>
</comment>
<dbReference type="EMBL" id="ADLK01000019">
    <property type="protein sequence ID" value="KMW20103.1"/>
    <property type="molecule type" value="Genomic_DNA"/>
</dbReference>
<evidence type="ECO:0000256" key="1">
    <source>
        <dbReference type="SAM" id="MobiDB-lite"/>
    </source>
</evidence>
<dbReference type="AlphaFoldDB" id="A0A0J9C4T8"/>
<gene>
    <name evidence="3" type="ORF">HMPREF9470_02118</name>
</gene>
<reference evidence="3 4" key="1">
    <citation type="submission" date="2011-04" db="EMBL/GenBank/DDBJ databases">
        <title>The Genome Sequence of Clostridium citroniae WAL-19142.</title>
        <authorList>
            <consortium name="The Broad Institute Genome Sequencing Platform"/>
            <person name="Earl A."/>
            <person name="Ward D."/>
            <person name="Feldgarden M."/>
            <person name="Gevers D."/>
            <person name="Warren Y.A."/>
            <person name="Tyrrell K.L."/>
            <person name="Citron D.M."/>
            <person name="Goldstein E.J."/>
            <person name="Daigneault M."/>
            <person name="Allen-Vercoe E."/>
            <person name="Young S.K."/>
            <person name="Zeng Q."/>
            <person name="Gargeya S."/>
            <person name="Fitzgerald M."/>
            <person name="Haas B."/>
            <person name="Abouelleil A."/>
            <person name="Alvarado L."/>
            <person name="Arachchi H.M."/>
            <person name="Berlin A."/>
            <person name="Brown A."/>
            <person name="Chapman S.B."/>
            <person name="Chen Z."/>
            <person name="Dunbar C."/>
            <person name="Freedman E."/>
            <person name="Gearin G."/>
            <person name="Gellesch M."/>
            <person name="Goldberg J."/>
            <person name="Griggs A."/>
            <person name="Gujja S."/>
            <person name="Heilman E.R."/>
            <person name="Heiman D."/>
            <person name="Howarth C."/>
            <person name="Larson L."/>
            <person name="Lui A."/>
            <person name="MacDonald P.J."/>
            <person name="Mehta T."/>
            <person name="Montmayeur A."/>
            <person name="Murphy C."/>
            <person name="Neiman D."/>
            <person name="Pearson M."/>
            <person name="Priest M."/>
            <person name="Roberts A."/>
            <person name="Saif S."/>
            <person name="Shea T."/>
            <person name="Shenoy N."/>
            <person name="Sisk P."/>
            <person name="Stolte C."/>
            <person name="Sykes S."/>
            <person name="White J."/>
            <person name="Yandava C."/>
            <person name="Wortman J."/>
            <person name="Nusbaum C."/>
            <person name="Birren B."/>
        </authorList>
    </citation>
    <scope>NUCLEOTIDE SEQUENCE [LARGE SCALE GENOMIC DNA]</scope>
    <source>
        <strain evidence="3 4">WAL-19142</strain>
    </source>
</reference>
<protein>
    <recommendedName>
        <fullName evidence="2">DUF5780 domain-containing protein</fullName>
    </recommendedName>
</protein>
<dbReference type="RefSeq" id="WP_007860523.1">
    <property type="nucleotide sequence ID" value="NZ_KQ235877.1"/>
</dbReference>
<dbReference type="Proteomes" id="UP000037392">
    <property type="component" value="Unassembled WGS sequence"/>
</dbReference>
<evidence type="ECO:0000313" key="3">
    <source>
        <dbReference type="EMBL" id="KMW20103.1"/>
    </source>
</evidence>
<feature type="compositionally biased region" description="Low complexity" evidence="1">
    <location>
        <begin position="40"/>
        <end position="57"/>
    </location>
</feature>
<feature type="domain" description="DUF5780" evidence="2">
    <location>
        <begin position="272"/>
        <end position="378"/>
    </location>
</feature>
<evidence type="ECO:0000259" key="2">
    <source>
        <dbReference type="Pfam" id="PF19092"/>
    </source>
</evidence>
<proteinExistence type="predicted"/>
<feature type="region of interest" description="Disordered" evidence="1">
    <location>
        <begin position="22"/>
        <end position="58"/>
    </location>
</feature>
<sequence>MKRSFLVILSAVLVLGGCGGGGTTPATDTGKAQETASGPAEETTQKETTQAETAAPPKEVKELSAGEFDELLAGLPVSVVNTEYVVQDDQYKSLYPDLLSTVIQNHTDEDIKDAVLAIVAWDSNKLPVKLVGNMDFQGGEYFKKVNYRDINLVGGGTFGEDSGFSVDESCKVDSFKTIILSFETFDGDKWKNPYEDSFRQAYEGKKYTDDIKIQVEMQDADFVKSDTPSGTRVENASAEELEASLASQPVFVSNTNYAVQNDRYKSIYPDLLQAIIQNNSEEDIRDAVLAFVAWDSNGLPVKIKGQMSFNDPTYVTEVLLEDINLVPGSSYGDSQGYAIDENCAIESFKAMVVSYTTFEDKTWENPEYKAFCDLYEGKRLTQQ</sequence>
<dbReference type="InterPro" id="IPR043939">
    <property type="entry name" value="DUF5780"/>
</dbReference>
<dbReference type="PROSITE" id="PS51257">
    <property type="entry name" value="PROKAR_LIPOPROTEIN"/>
    <property type="match status" value="1"/>
</dbReference>
<accession>A0A0J9C4T8</accession>
<name>A0A0J9C4T8_9FIRM</name>
<dbReference type="Pfam" id="PF19092">
    <property type="entry name" value="DUF5780"/>
    <property type="match status" value="2"/>
</dbReference>
<feature type="domain" description="DUF5780" evidence="2">
    <location>
        <begin position="100"/>
        <end position="205"/>
    </location>
</feature>
<organism evidence="3 4">
    <name type="scientific">[Clostridium] citroniae WAL-19142</name>
    <dbReference type="NCBI Taxonomy" id="742734"/>
    <lineage>
        <taxon>Bacteria</taxon>
        <taxon>Bacillati</taxon>
        <taxon>Bacillota</taxon>
        <taxon>Clostridia</taxon>
        <taxon>Lachnospirales</taxon>
        <taxon>Lachnospiraceae</taxon>
        <taxon>Enterocloster</taxon>
    </lineage>
</organism>
<dbReference type="GeneID" id="93161942"/>
<evidence type="ECO:0000313" key="4">
    <source>
        <dbReference type="Proteomes" id="UP000037392"/>
    </source>
</evidence>
<dbReference type="PATRIC" id="fig|742734.4.peg.2273"/>